<dbReference type="Proteomes" id="UP000680805">
    <property type="component" value="Chromosome"/>
</dbReference>
<dbReference type="Pfam" id="PF00440">
    <property type="entry name" value="TetR_N"/>
    <property type="match status" value="1"/>
</dbReference>
<dbReference type="InterPro" id="IPR009057">
    <property type="entry name" value="Homeodomain-like_sf"/>
</dbReference>
<evidence type="ECO:0000256" key="1">
    <source>
        <dbReference type="ARBA" id="ARBA00023125"/>
    </source>
</evidence>
<sequence>MGRHARFDREELLLAAAGEAAMGRSVTIQSLAAASGATVGSIYHRFESREEILGEAWLLAVRSFQSDFVPAVDAAATARQGLEAALTVPRWSRKNLALASLLALRRREDFLDERTPARLRREAAGINKFAMKVVGTFAARSRRSDLQCQTALIGMPYGAVRLFLPKQSPPAEIDDMIAAAYCAVMKAES</sequence>
<proteinExistence type="predicted"/>
<dbReference type="KEGG" id="bsei:KMZ68_01050"/>
<reference evidence="3" key="1">
    <citation type="submission" date="2021-06" db="EMBL/GenBank/DDBJ databases">
        <title>Bradyrhizobium sp. S2-11-2 Genome sequencing.</title>
        <authorList>
            <person name="Jin L."/>
        </authorList>
    </citation>
    <scope>NUCLEOTIDE SEQUENCE</scope>
    <source>
        <strain evidence="3">S2-11-2</strain>
    </source>
</reference>
<feature type="domain" description="HTH tetR-type" evidence="2">
    <location>
        <begin position="25"/>
        <end position="55"/>
    </location>
</feature>
<gene>
    <name evidence="3" type="ORF">KMZ68_01050</name>
</gene>
<evidence type="ECO:0000313" key="4">
    <source>
        <dbReference type="Proteomes" id="UP000680805"/>
    </source>
</evidence>
<evidence type="ECO:0000313" key="3">
    <source>
        <dbReference type="EMBL" id="QWG18524.1"/>
    </source>
</evidence>
<dbReference type="GO" id="GO:0003677">
    <property type="term" value="F:DNA binding"/>
    <property type="evidence" value="ECO:0007669"/>
    <property type="project" value="UniProtKB-KW"/>
</dbReference>
<dbReference type="InterPro" id="IPR001647">
    <property type="entry name" value="HTH_TetR"/>
</dbReference>
<organism evidence="3 4">
    <name type="scientific">Bradyrhizobium sediminis</name>
    <dbReference type="NCBI Taxonomy" id="2840469"/>
    <lineage>
        <taxon>Bacteria</taxon>
        <taxon>Pseudomonadati</taxon>
        <taxon>Pseudomonadota</taxon>
        <taxon>Alphaproteobacteria</taxon>
        <taxon>Hyphomicrobiales</taxon>
        <taxon>Nitrobacteraceae</taxon>
        <taxon>Bradyrhizobium</taxon>
    </lineage>
</organism>
<accession>A0A975RSY5</accession>
<name>A0A975RSY5_9BRAD</name>
<dbReference type="Gene3D" id="1.10.357.10">
    <property type="entry name" value="Tetracycline Repressor, domain 2"/>
    <property type="match status" value="1"/>
</dbReference>
<dbReference type="EMBL" id="CP076135">
    <property type="protein sequence ID" value="QWG18524.1"/>
    <property type="molecule type" value="Genomic_DNA"/>
</dbReference>
<evidence type="ECO:0000259" key="2">
    <source>
        <dbReference type="Pfam" id="PF00440"/>
    </source>
</evidence>
<protein>
    <submittedName>
        <fullName evidence="3">TetR/AcrR family transcriptional regulator helix-turn-helix transcriptional regulator</fullName>
    </submittedName>
</protein>
<dbReference type="AlphaFoldDB" id="A0A975RSY5"/>
<dbReference type="RefSeq" id="WP_215614095.1">
    <property type="nucleotide sequence ID" value="NZ_CP076135.1"/>
</dbReference>
<dbReference type="SUPFAM" id="SSF46689">
    <property type="entry name" value="Homeodomain-like"/>
    <property type="match status" value="1"/>
</dbReference>
<keyword evidence="1" id="KW-0238">DNA-binding</keyword>